<dbReference type="GO" id="GO:0016020">
    <property type="term" value="C:membrane"/>
    <property type="evidence" value="ECO:0007669"/>
    <property type="project" value="UniProtKB-SubCell"/>
</dbReference>
<accession>A0A1D1VR91</accession>
<comment type="caution">
    <text evidence="8">The sequence shown here is derived from an EMBL/GenBank/DDBJ whole genome shotgun (WGS) entry which is preliminary data.</text>
</comment>
<dbReference type="InterPro" id="IPR011701">
    <property type="entry name" value="MFS"/>
</dbReference>
<evidence type="ECO:0000256" key="2">
    <source>
        <dbReference type="ARBA" id="ARBA00022448"/>
    </source>
</evidence>
<dbReference type="InterPro" id="IPR036259">
    <property type="entry name" value="MFS_trans_sf"/>
</dbReference>
<keyword evidence="2" id="KW-0813">Transport</keyword>
<dbReference type="Pfam" id="PF07690">
    <property type="entry name" value="MFS_1"/>
    <property type="match status" value="2"/>
</dbReference>
<evidence type="ECO:0000313" key="9">
    <source>
        <dbReference type="Proteomes" id="UP000186922"/>
    </source>
</evidence>
<dbReference type="OrthoDB" id="10262656at2759"/>
<dbReference type="SUPFAM" id="SSF103473">
    <property type="entry name" value="MFS general substrate transporter"/>
    <property type="match status" value="1"/>
</dbReference>
<feature type="transmembrane region" description="Helical" evidence="7">
    <location>
        <begin position="104"/>
        <end position="130"/>
    </location>
</feature>
<comment type="subcellular location">
    <subcellularLocation>
        <location evidence="1">Membrane</location>
        <topology evidence="1">Multi-pass membrane protein</topology>
    </subcellularLocation>
</comment>
<evidence type="ECO:0000256" key="5">
    <source>
        <dbReference type="ARBA" id="ARBA00023136"/>
    </source>
</evidence>
<keyword evidence="3 7" id="KW-0812">Transmembrane</keyword>
<name>A0A1D1VR91_RAMVA</name>
<dbReference type="Proteomes" id="UP000186922">
    <property type="component" value="Unassembled WGS sequence"/>
</dbReference>
<keyword evidence="5 7" id="KW-0472">Membrane</keyword>
<feature type="transmembrane region" description="Helical" evidence="7">
    <location>
        <begin position="354"/>
        <end position="372"/>
    </location>
</feature>
<feature type="region of interest" description="Disordered" evidence="6">
    <location>
        <begin position="159"/>
        <end position="185"/>
    </location>
</feature>
<feature type="transmembrane region" description="Helical" evidence="7">
    <location>
        <begin position="298"/>
        <end position="317"/>
    </location>
</feature>
<evidence type="ECO:0000256" key="7">
    <source>
        <dbReference type="SAM" id="Phobius"/>
    </source>
</evidence>
<protein>
    <recommendedName>
        <fullName evidence="10">Major facilitator superfamily (MFS) profile domain-containing protein</fullName>
    </recommendedName>
</protein>
<gene>
    <name evidence="8" type="primary">RvY_13791-1</name>
    <name evidence="8" type="synonym">RvY_13791.1</name>
    <name evidence="8" type="ORF">RvY_13791</name>
</gene>
<dbReference type="PANTHER" id="PTHR23504">
    <property type="entry name" value="MAJOR FACILITATOR SUPERFAMILY DOMAIN-CONTAINING PROTEIN 10"/>
    <property type="match status" value="1"/>
</dbReference>
<dbReference type="PANTHER" id="PTHR23504:SF14">
    <property type="entry name" value="MAJOR FACILITATOR SUPERFAMILY DOMAIN-CONTAINING PROTEIN 9"/>
    <property type="match status" value="1"/>
</dbReference>
<dbReference type="GO" id="GO:0022857">
    <property type="term" value="F:transmembrane transporter activity"/>
    <property type="evidence" value="ECO:0007669"/>
    <property type="project" value="InterPro"/>
</dbReference>
<organism evidence="8 9">
    <name type="scientific">Ramazzottius varieornatus</name>
    <name type="common">Water bear</name>
    <name type="synonym">Tardigrade</name>
    <dbReference type="NCBI Taxonomy" id="947166"/>
    <lineage>
        <taxon>Eukaryota</taxon>
        <taxon>Metazoa</taxon>
        <taxon>Ecdysozoa</taxon>
        <taxon>Tardigrada</taxon>
        <taxon>Eutardigrada</taxon>
        <taxon>Parachela</taxon>
        <taxon>Hypsibioidea</taxon>
        <taxon>Ramazzottiidae</taxon>
        <taxon>Ramazzottius</taxon>
    </lineage>
</organism>
<dbReference type="EMBL" id="BDGG01000009">
    <property type="protein sequence ID" value="GAV03356.1"/>
    <property type="molecule type" value="Genomic_DNA"/>
</dbReference>
<feature type="transmembrane region" description="Helical" evidence="7">
    <location>
        <begin position="266"/>
        <end position="286"/>
    </location>
</feature>
<keyword evidence="4 7" id="KW-1133">Transmembrane helix</keyword>
<evidence type="ECO:0000313" key="8">
    <source>
        <dbReference type="EMBL" id="GAV03356.1"/>
    </source>
</evidence>
<feature type="transmembrane region" description="Helical" evidence="7">
    <location>
        <begin position="72"/>
        <end position="92"/>
    </location>
</feature>
<feature type="transmembrane region" description="Helical" evidence="7">
    <location>
        <begin position="215"/>
        <end position="236"/>
    </location>
</feature>
<evidence type="ECO:0008006" key="10">
    <source>
        <dbReference type="Google" id="ProtNLM"/>
    </source>
</evidence>
<evidence type="ECO:0000256" key="4">
    <source>
        <dbReference type="ARBA" id="ARBA00022989"/>
    </source>
</evidence>
<feature type="transmembrane region" description="Helical" evidence="7">
    <location>
        <begin position="41"/>
        <end position="60"/>
    </location>
</feature>
<feature type="transmembrane region" description="Helical" evidence="7">
    <location>
        <begin position="329"/>
        <end position="348"/>
    </location>
</feature>
<dbReference type="Gene3D" id="1.20.1250.20">
    <property type="entry name" value="MFS general substrate transporter like domains"/>
    <property type="match status" value="1"/>
</dbReference>
<evidence type="ECO:0000256" key="1">
    <source>
        <dbReference type="ARBA" id="ARBA00004141"/>
    </source>
</evidence>
<evidence type="ECO:0000256" key="6">
    <source>
        <dbReference type="SAM" id="MobiDB-lite"/>
    </source>
</evidence>
<evidence type="ECO:0000256" key="3">
    <source>
        <dbReference type="ARBA" id="ARBA00022692"/>
    </source>
</evidence>
<feature type="transmembrane region" description="Helical" evidence="7">
    <location>
        <begin position="185"/>
        <end position="203"/>
    </location>
</feature>
<sequence length="444" mass="48167">MPNAVNASLTDGDFEKIFSAKKTSKECVSGETNTSRVKTRIVYLIAFLDLFAASMLTPLLRQRILDSGIGYTGAGFIGSIYAFCQLFSGPVLGDWSDHYGRGRVMFISILLSSLGYFLLAPSNSVVVICVSRTICGCFKHTQTLCKAFLADLDTEDDRHSRRKKDDEAEISNEHTQSTGTDGGRFGPFMTISTLGFVFGPIIGGHISEHEGGFEVVASIVAAMFLVNALLVGKYLSGTRRQSHMTKKEAASSKSSLWTVMKDNADIFLVQFLVSLSVMVIRTNYIQYVQENFGVSIKWAGYLTGYQAMLGVIGAMCLSTSIMKWYHRPAALMLHATIALGISLSGIAFTRSFPIYVLCLTILNFVSPFSRMANMNQILDRAKSPEHHGSLMGTHQSIGSCARLSSSVVSGVAQDLISPKYGSEVVSIACIAIAVGQLLSLKPTA</sequence>
<dbReference type="AlphaFoldDB" id="A0A1D1VR91"/>
<reference evidence="8 9" key="1">
    <citation type="journal article" date="2016" name="Nat. Commun.">
        <title>Extremotolerant tardigrade genome and improved radiotolerance of human cultured cells by tardigrade-unique protein.</title>
        <authorList>
            <person name="Hashimoto T."/>
            <person name="Horikawa D.D."/>
            <person name="Saito Y."/>
            <person name="Kuwahara H."/>
            <person name="Kozuka-Hata H."/>
            <person name="Shin-I T."/>
            <person name="Minakuchi Y."/>
            <person name="Ohishi K."/>
            <person name="Motoyama A."/>
            <person name="Aizu T."/>
            <person name="Enomoto A."/>
            <person name="Kondo K."/>
            <person name="Tanaka S."/>
            <person name="Hara Y."/>
            <person name="Koshikawa S."/>
            <person name="Sagara H."/>
            <person name="Miura T."/>
            <person name="Yokobori S."/>
            <person name="Miyagawa K."/>
            <person name="Suzuki Y."/>
            <person name="Kubo T."/>
            <person name="Oyama M."/>
            <person name="Kohara Y."/>
            <person name="Fujiyama A."/>
            <person name="Arakawa K."/>
            <person name="Katayama T."/>
            <person name="Toyoda A."/>
            <person name="Kunieda T."/>
        </authorList>
    </citation>
    <scope>NUCLEOTIDE SEQUENCE [LARGE SCALE GENOMIC DNA]</scope>
    <source>
        <strain evidence="8 9">YOKOZUNA-1</strain>
    </source>
</reference>
<proteinExistence type="predicted"/>
<dbReference type="STRING" id="947166.A0A1D1VR91"/>
<keyword evidence="9" id="KW-1185">Reference proteome</keyword>